<accession>A0AAE3XD73</accession>
<sequence length="250" mass="27046">MTPHDLRATVTVHTYHTFHVQAPHADAEAVSATLRAMLGGAGTIWAATSDGHVTRAEYYVGSRRTLPVPDEDDLTAFLATGQEHQRVTGVVQGALPEGYTITGSSEGDPLFGTMTVAERPIYPDGRLPFAEVIALARAEEAKARARAQYSLQGVTLSPWTVTDDYCAARTVLGADPDELSTRVAFIEKTPRVRFQALLPGENLIHDAPNWRSGPKGTSSHDPEGDQAYGFDPESRAWCDEQLRAMGATLT</sequence>
<evidence type="ECO:0000313" key="2">
    <source>
        <dbReference type="EMBL" id="MDR6218896.1"/>
    </source>
</evidence>
<name>A0AAE3XD73_9DEIO</name>
<dbReference type="RefSeq" id="WP_309853675.1">
    <property type="nucleotide sequence ID" value="NZ_JAVDQJ010000004.1"/>
</dbReference>
<gene>
    <name evidence="2" type="ORF">J2Y00_002493</name>
</gene>
<organism evidence="2 3">
    <name type="scientific">Deinococcus soli</name>
    <name type="common">ex Cha et al. 2016</name>
    <dbReference type="NCBI Taxonomy" id="1309411"/>
    <lineage>
        <taxon>Bacteria</taxon>
        <taxon>Thermotogati</taxon>
        <taxon>Deinococcota</taxon>
        <taxon>Deinococci</taxon>
        <taxon>Deinococcales</taxon>
        <taxon>Deinococcaceae</taxon>
        <taxon>Deinococcus</taxon>
    </lineage>
</organism>
<feature type="region of interest" description="Disordered" evidence="1">
    <location>
        <begin position="205"/>
        <end position="232"/>
    </location>
</feature>
<protein>
    <submittedName>
        <fullName evidence="2">Uncharacterized protein</fullName>
    </submittedName>
</protein>
<comment type="caution">
    <text evidence="2">The sequence shown here is derived from an EMBL/GenBank/DDBJ whole genome shotgun (WGS) entry which is preliminary data.</text>
</comment>
<reference evidence="2" key="1">
    <citation type="submission" date="2023-07" db="EMBL/GenBank/DDBJ databases">
        <title>Sorghum-associated microbial communities from plants grown in Nebraska, USA.</title>
        <authorList>
            <person name="Schachtman D."/>
        </authorList>
    </citation>
    <scope>NUCLEOTIDE SEQUENCE</scope>
    <source>
        <strain evidence="2">BE330</strain>
    </source>
</reference>
<dbReference type="EMBL" id="JAVDQK010000005">
    <property type="protein sequence ID" value="MDR6218896.1"/>
    <property type="molecule type" value="Genomic_DNA"/>
</dbReference>
<dbReference type="Proteomes" id="UP001185331">
    <property type="component" value="Unassembled WGS sequence"/>
</dbReference>
<dbReference type="AlphaFoldDB" id="A0AAE3XD73"/>
<proteinExistence type="predicted"/>
<evidence type="ECO:0000313" key="3">
    <source>
        <dbReference type="Proteomes" id="UP001185331"/>
    </source>
</evidence>
<evidence type="ECO:0000256" key="1">
    <source>
        <dbReference type="SAM" id="MobiDB-lite"/>
    </source>
</evidence>